<evidence type="ECO:0000313" key="2">
    <source>
        <dbReference type="Proteomes" id="UP001558652"/>
    </source>
</evidence>
<dbReference type="Proteomes" id="UP001558652">
    <property type="component" value="Unassembled WGS sequence"/>
</dbReference>
<accession>A0ABD0YJZ9</accession>
<evidence type="ECO:0000313" key="1">
    <source>
        <dbReference type="EMBL" id="KAL1131511.1"/>
    </source>
</evidence>
<dbReference type="AlphaFoldDB" id="A0ABD0YJZ9"/>
<comment type="caution">
    <text evidence="1">The sequence shown here is derived from an EMBL/GenBank/DDBJ whole genome shotgun (WGS) entry which is preliminary data.</text>
</comment>
<reference evidence="1 2" key="1">
    <citation type="submission" date="2024-07" db="EMBL/GenBank/DDBJ databases">
        <title>Chromosome-level genome assembly of the water stick insect Ranatra chinensis (Heteroptera: Nepidae).</title>
        <authorList>
            <person name="Liu X."/>
        </authorList>
    </citation>
    <scope>NUCLEOTIDE SEQUENCE [LARGE SCALE GENOMIC DNA]</scope>
    <source>
        <strain evidence="1">Cailab_2021Rc</strain>
        <tissue evidence="1">Muscle</tissue>
    </source>
</reference>
<dbReference type="EMBL" id="JBFDAA010000006">
    <property type="protein sequence ID" value="KAL1131511.1"/>
    <property type="molecule type" value="Genomic_DNA"/>
</dbReference>
<name>A0ABD0YJZ9_9HEMI</name>
<organism evidence="1 2">
    <name type="scientific">Ranatra chinensis</name>
    <dbReference type="NCBI Taxonomy" id="642074"/>
    <lineage>
        <taxon>Eukaryota</taxon>
        <taxon>Metazoa</taxon>
        <taxon>Ecdysozoa</taxon>
        <taxon>Arthropoda</taxon>
        <taxon>Hexapoda</taxon>
        <taxon>Insecta</taxon>
        <taxon>Pterygota</taxon>
        <taxon>Neoptera</taxon>
        <taxon>Paraneoptera</taxon>
        <taxon>Hemiptera</taxon>
        <taxon>Heteroptera</taxon>
        <taxon>Panheteroptera</taxon>
        <taxon>Nepomorpha</taxon>
        <taxon>Nepidae</taxon>
        <taxon>Ranatrinae</taxon>
        <taxon>Ranatra</taxon>
    </lineage>
</organism>
<protein>
    <submittedName>
        <fullName evidence="1">Uncharacterized protein</fullName>
    </submittedName>
</protein>
<sequence>MLSDGAPEKLKNEGAIAADDIQFIADSAISLDLRKVENLAEFLDRNKGNFFVCYLGEDIHHRLEECKADAGSRDAISCRIGATLPHHTPGGHFMIYGAAPRAPPPHPVPRNCEEAGPIDPKWREWGKCVANGGAMMAASPAPSPPGGQAEGQSVSNIDRLQAGRPGMSCPEVVYQAYYPYLYQRPSTSSARPPPPPFAPFAHHPHYDRQAGIQFLGPLRDSCVRRELDTTADYNCPKEYTARNDGSR</sequence>
<proteinExistence type="predicted"/>
<gene>
    <name evidence="1" type="ORF">AAG570_011128</name>
</gene>
<keyword evidence="2" id="KW-1185">Reference proteome</keyword>